<reference evidence="1 2" key="2">
    <citation type="journal article" date="2022" name="Mol. Ecol. Resour.">
        <title>The genomes of chicory, endive, great burdock and yacon provide insights into Asteraceae paleo-polyploidization history and plant inulin production.</title>
        <authorList>
            <person name="Fan W."/>
            <person name="Wang S."/>
            <person name="Wang H."/>
            <person name="Wang A."/>
            <person name="Jiang F."/>
            <person name="Liu H."/>
            <person name="Zhao H."/>
            <person name="Xu D."/>
            <person name="Zhang Y."/>
        </authorList>
    </citation>
    <scope>NUCLEOTIDE SEQUENCE [LARGE SCALE GENOMIC DNA]</scope>
    <source>
        <strain evidence="2">cv. Niubang</strain>
    </source>
</reference>
<dbReference type="EMBL" id="CM042056">
    <property type="protein sequence ID" value="KAI3698029.1"/>
    <property type="molecule type" value="Genomic_DNA"/>
</dbReference>
<accession>A0ACB8ZJZ9</accession>
<evidence type="ECO:0000313" key="1">
    <source>
        <dbReference type="EMBL" id="KAI3698029.1"/>
    </source>
</evidence>
<organism evidence="1 2">
    <name type="scientific">Arctium lappa</name>
    <name type="common">Greater burdock</name>
    <name type="synonym">Lappa major</name>
    <dbReference type="NCBI Taxonomy" id="4217"/>
    <lineage>
        <taxon>Eukaryota</taxon>
        <taxon>Viridiplantae</taxon>
        <taxon>Streptophyta</taxon>
        <taxon>Embryophyta</taxon>
        <taxon>Tracheophyta</taxon>
        <taxon>Spermatophyta</taxon>
        <taxon>Magnoliopsida</taxon>
        <taxon>eudicotyledons</taxon>
        <taxon>Gunneridae</taxon>
        <taxon>Pentapetalae</taxon>
        <taxon>asterids</taxon>
        <taxon>campanulids</taxon>
        <taxon>Asterales</taxon>
        <taxon>Asteraceae</taxon>
        <taxon>Carduoideae</taxon>
        <taxon>Cardueae</taxon>
        <taxon>Arctiinae</taxon>
        <taxon>Arctium</taxon>
    </lineage>
</organism>
<sequence>MATSLSTVVCGALDIWFSLMEASGNYDDFYEGIRHKLQAYPLSKLLLLLNPQKDFAEFFVPPPSIVDDFGLAMVIVVVVVDIV</sequence>
<gene>
    <name evidence="1" type="ORF">L6452_31139</name>
</gene>
<protein>
    <submittedName>
        <fullName evidence="1">Uncharacterized protein</fullName>
    </submittedName>
</protein>
<reference evidence="2" key="1">
    <citation type="journal article" date="2022" name="Mol. Ecol. Resour.">
        <title>The genomes of chicory, endive, great burdock and yacon provide insights into Asteraceae palaeo-polyploidization history and plant inulin production.</title>
        <authorList>
            <person name="Fan W."/>
            <person name="Wang S."/>
            <person name="Wang H."/>
            <person name="Wang A."/>
            <person name="Jiang F."/>
            <person name="Liu H."/>
            <person name="Zhao H."/>
            <person name="Xu D."/>
            <person name="Zhang Y."/>
        </authorList>
    </citation>
    <scope>NUCLEOTIDE SEQUENCE [LARGE SCALE GENOMIC DNA]</scope>
    <source>
        <strain evidence="2">cv. Niubang</strain>
    </source>
</reference>
<dbReference type="Proteomes" id="UP001055879">
    <property type="component" value="Linkage Group LG10"/>
</dbReference>
<name>A0ACB8ZJZ9_ARCLA</name>
<comment type="caution">
    <text evidence="1">The sequence shown here is derived from an EMBL/GenBank/DDBJ whole genome shotgun (WGS) entry which is preliminary data.</text>
</comment>
<evidence type="ECO:0000313" key="2">
    <source>
        <dbReference type="Proteomes" id="UP001055879"/>
    </source>
</evidence>
<keyword evidence="2" id="KW-1185">Reference proteome</keyword>
<proteinExistence type="predicted"/>